<feature type="compositionally biased region" description="Polar residues" evidence="1">
    <location>
        <begin position="166"/>
        <end position="180"/>
    </location>
</feature>
<dbReference type="OrthoDB" id="7204249at2"/>
<feature type="compositionally biased region" description="Low complexity" evidence="1">
    <location>
        <begin position="223"/>
        <end position="241"/>
    </location>
</feature>
<dbReference type="EMBL" id="CP000874">
    <property type="protein sequence ID" value="ACP21748.1"/>
    <property type="molecule type" value="Genomic_DNA"/>
</dbReference>
<dbReference type="AlphaFoldDB" id="C3KNU0"/>
<dbReference type="Proteomes" id="UP000001054">
    <property type="component" value="Plasmid pNGR234b"/>
</dbReference>
<reference evidence="2 3" key="2">
    <citation type="journal article" date="2009" name="Appl. Environ. Microbiol.">
        <title>Rhizobium sp. strain NGR234 possesses a remarkable number of secretion systems.</title>
        <authorList>
            <person name="Schmeisser C."/>
            <person name="Liesegang H."/>
            <person name="Krysciak D."/>
            <person name="Bakkou N."/>
            <person name="Le Quere A."/>
            <person name="Wollherr A."/>
            <person name="Heinemeyer I."/>
            <person name="Morgenstern B."/>
            <person name="Pommerening-Roeser A."/>
            <person name="Flores M."/>
            <person name="Palacios R."/>
            <person name="Brenner S."/>
            <person name="Gottschalk G."/>
            <person name="Schmitz R.A."/>
            <person name="Broughton W.J."/>
            <person name="Perret X."/>
            <person name="Strittmatter A.W."/>
            <person name="Streit W.R."/>
        </authorList>
    </citation>
    <scope>NUCLEOTIDE SEQUENCE [LARGE SCALE GENOMIC DNA]</scope>
    <source>
        <strain evidence="3">NBRC 101917 / NGR234</strain>
    </source>
</reference>
<dbReference type="PATRIC" id="fig|394.7.peg.730"/>
<keyword evidence="2" id="KW-0614">Plasmid</keyword>
<accession>C3KNU0</accession>
<organism evidence="2 3">
    <name type="scientific">Sinorhizobium fredii (strain NBRC 101917 / NGR234)</name>
    <dbReference type="NCBI Taxonomy" id="394"/>
    <lineage>
        <taxon>Bacteria</taxon>
        <taxon>Pseudomonadati</taxon>
        <taxon>Pseudomonadota</taxon>
        <taxon>Alphaproteobacteria</taxon>
        <taxon>Hyphomicrobiales</taxon>
        <taxon>Rhizobiaceae</taxon>
        <taxon>Sinorhizobium/Ensifer group</taxon>
        <taxon>Sinorhizobium</taxon>
    </lineage>
</organism>
<feature type="region of interest" description="Disordered" evidence="1">
    <location>
        <begin position="131"/>
        <end position="241"/>
    </location>
</feature>
<reference evidence="3" key="1">
    <citation type="journal article" date="2004" name="J. Bacteriol.">
        <title>An evolutionary hot spot: the pNGR234b replicon of Rhizobium sp. strain NGR234.</title>
        <authorList>
            <person name="Streit W.R."/>
            <person name="Schmitz R.A."/>
            <person name="Perret X."/>
            <person name="Staehelin C."/>
            <person name="Deakin W.J."/>
            <person name="Raasch C."/>
            <person name="Liesegang H."/>
            <person name="Broughton W.J."/>
        </authorList>
    </citation>
    <scope>NUCLEOTIDE SEQUENCE [LARGE SCALE GENOMIC DNA]</scope>
    <source>
        <strain evidence="3">NBRC 101917 / NGR234</strain>
    </source>
</reference>
<evidence type="ECO:0000256" key="1">
    <source>
        <dbReference type="SAM" id="MobiDB-lite"/>
    </source>
</evidence>
<evidence type="ECO:0000313" key="3">
    <source>
        <dbReference type="Proteomes" id="UP000001054"/>
    </source>
</evidence>
<dbReference type="RefSeq" id="WP_012706347.1">
    <property type="nucleotide sequence ID" value="NC_012586.1"/>
</dbReference>
<keyword evidence="3" id="KW-1185">Reference proteome</keyword>
<dbReference type="KEGG" id="rhi:NGR_b02830"/>
<proteinExistence type="predicted"/>
<dbReference type="HOGENOM" id="CLU_073586_1_0_5"/>
<evidence type="ECO:0000313" key="2">
    <source>
        <dbReference type="EMBL" id="ACP21748.1"/>
    </source>
</evidence>
<sequence>MPDFDRDGRTAAAQGTSTMTAFFDSRRDAEAAVERLHKAELGAASVQLVLGIGERCSDFEREGIWSAIENFFFPDEDREIYAEGLARGGYLVTVSGIDDQSYAAVRDILDDEGTIDLDERADLWRSEGWSGWQGGGVAPNALPTGSTEDTFDAPRPAAATRDHVRSSGTVRTYRTESASAPVSVHETPPRGIYEPQPHSPNSGAWPQAEADASGGFRQEQDGRSQSQQIGSGWSQSQKCGS</sequence>
<gene>
    <name evidence="2" type="ordered locus">NGR_b02830</name>
</gene>
<name>C3KNU0_SINFN</name>
<geneLocation type="plasmid" evidence="3">
    <name>sym pNGR234b</name>
</geneLocation>
<protein>
    <submittedName>
        <fullName evidence="2">Uncharacterized protein</fullName>
    </submittedName>
</protein>